<dbReference type="AlphaFoldDB" id="A0AAD6VMS6"/>
<evidence type="ECO:0000313" key="2">
    <source>
        <dbReference type="EMBL" id="KAJ7214820.1"/>
    </source>
</evidence>
<keyword evidence="3" id="KW-1185">Reference proteome</keyword>
<dbReference type="Proteomes" id="UP001219525">
    <property type="component" value="Unassembled WGS sequence"/>
</dbReference>
<evidence type="ECO:0000313" key="3">
    <source>
        <dbReference type="Proteomes" id="UP001219525"/>
    </source>
</evidence>
<name>A0AAD6VMS6_9AGAR</name>
<reference evidence="2" key="1">
    <citation type="submission" date="2023-03" db="EMBL/GenBank/DDBJ databases">
        <title>Massive genome expansion in bonnet fungi (Mycena s.s.) driven by repeated elements and novel gene families across ecological guilds.</title>
        <authorList>
            <consortium name="Lawrence Berkeley National Laboratory"/>
            <person name="Harder C.B."/>
            <person name="Miyauchi S."/>
            <person name="Viragh M."/>
            <person name="Kuo A."/>
            <person name="Thoen E."/>
            <person name="Andreopoulos B."/>
            <person name="Lu D."/>
            <person name="Skrede I."/>
            <person name="Drula E."/>
            <person name="Henrissat B."/>
            <person name="Morin E."/>
            <person name="Kohler A."/>
            <person name="Barry K."/>
            <person name="LaButti K."/>
            <person name="Morin E."/>
            <person name="Salamov A."/>
            <person name="Lipzen A."/>
            <person name="Mereny Z."/>
            <person name="Hegedus B."/>
            <person name="Baldrian P."/>
            <person name="Stursova M."/>
            <person name="Weitz H."/>
            <person name="Taylor A."/>
            <person name="Grigoriev I.V."/>
            <person name="Nagy L.G."/>
            <person name="Martin F."/>
            <person name="Kauserud H."/>
        </authorList>
    </citation>
    <scope>NUCLEOTIDE SEQUENCE</scope>
    <source>
        <strain evidence="2">9144</strain>
    </source>
</reference>
<proteinExistence type="predicted"/>
<feature type="compositionally biased region" description="Polar residues" evidence="1">
    <location>
        <begin position="172"/>
        <end position="182"/>
    </location>
</feature>
<feature type="region of interest" description="Disordered" evidence="1">
    <location>
        <begin position="166"/>
        <end position="190"/>
    </location>
</feature>
<comment type="caution">
    <text evidence="2">The sequence shown here is derived from an EMBL/GenBank/DDBJ whole genome shotgun (WGS) entry which is preliminary data.</text>
</comment>
<organism evidence="2 3">
    <name type="scientific">Mycena pura</name>
    <dbReference type="NCBI Taxonomy" id="153505"/>
    <lineage>
        <taxon>Eukaryota</taxon>
        <taxon>Fungi</taxon>
        <taxon>Dikarya</taxon>
        <taxon>Basidiomycota</taxon>
        <taxon>Agaricomycotina</taxon>
        <taxon>Agaricomycetes</taxon>
        <taxon>Agaricomycetidae</taxon>
        <taxon>Agaricales</taxon>
        <taxon>Marasmiineae</taxon>
        <taxon>Mycenaceae</taxon>
        <taxon>Mycena</taxon>
    </lineage>
</organism>
<gene>
    <name evidence="2" type="ORF">GGX14DRAFT_392084</name>
</gene>
<sequence length="244" mass="25987">MSSVPDSPPTLADLIQLLSKLIKLIGASLRTPAAAPPPRRPLVCSYCSSARHLIRHCPRVLTDIRTGICKRNARGRVVLPSGLYVPHNIAGPNLRARLLAHTRQQQLVTPPVVHRLVPVVAPPPVPPSMTPPSLPSPLTSRAPIVLPNHIPGYAPPSRYVVAGLPDAPSPRRSLSNPTSDTRTVPVAPAESPTVVARDVHVATVVQLPPTSTPAPVPLLDPVADAFRELRRLGVQQQLEACTGT</sequence>
<dbReference type="EMBL" id="JARJCW010000018">
    <property type="protein sequence ID" value="KAJ7214820.1"/>
    <property type="molecule type" value="Genomic_DNA"/>
</dbReference>
<accession>A0AAD6VMS6</accession>
<protein>
    <submittedName>
        <fullName evidence="2">Uncharacterized protein</fullName>
    </submittedName>
</protein>
<evidence type="ECO:0000256" key="1">
    <source>
        <dbReference type="SAM" id="MobiDB-lite"/>
    </source>
</evidence>